<name>A0A0F3MLR1_9RICK</name>
<comment type="similarity">
    <text evidence="1 2">Belongs to the UPF0235 family.</text>
</comment>
<dbReference type="EMBL" id="LANP01000007">
    <property type="protein sequence ID" value="KJV56665.1"/>
    <property type="molecule type" value="Genomic_DNA"/>
</dbReference>
<dbReference type="NCBIfam" id="TIGR00251">
    <property type="entry name" value="DUF167 family protein"/>
    <property type="match status" value="1"/>
</dbReference>
<dbReference type="RefSeq" id="WP_045797115.1">
    <property type="nucleotide sequence ID" value="NZ_LANP01000007.1"/>
</dbReference>
<sequence length="108" mass="12501">MPTHQHYWSLDTTTNSIFINLRVKIAAKTNQIIGLYHINNKSFISICINAIPEKNKANQEIIKFLSQWLEINKSTIKIVYGLRSSLKVIKINYNICDLIINKLQSINK</sequence>
<evidence type="ECO:0000313" key="3">
    <source>
        <dbReference type="EMBL" id="KJV56665.1"/>
    </source>
</evidence>
<dbReference type="PANTHER" id="PTHR13420:SF7">
    <property type="entry name" value="UPF0235 PROTEIN C15ORF40"/>
    <property type="match status" value="1"/>
</dbReference>
<dbReference type="InterPro" id="IPR003746">
    <property type="entry name" value="DUF167"/>
</dbReference>
<dbReference type="AlphaFoldDB" id="A0A0F3MLR1"/>
<accession>A0A0F3MLR1</accession>
<protein>
    <recommendedName>
        <fullName evidence="2">UPF0235 protein OCHUTO_0372</fullName>
    </recommendedName>
</protein>
<dbReference type="HAMAP" id="MF_00634">
    <property type="entry name" value="UPF0235"/>
    <property type="match status" value="1"/>
</dbReference>
<proteinExistence type="inferred from homology"/>
<evidence type="ECO:0000313" key="4">
    <source>
        <dbReference type="Proteomes" id="UP000033616"/>
    </source>
</evidence>
<keyword evidence="4" id="KW-1185">Reference proteome</keyword>
<dbReference type="Proteomes" id="UP000033616">
    <property type="component" value="Unassembled WGS sequence"/>
</dbReference>
<dbReference type="PATRIC" id="fig|1359168.3.peg.1128"/>
<evidence type="ECO:0000256" key="2">
    <source>
        <dbReference type="HAMAP-Rule" id="MF_00634"/>
    </source>
</evidence>
<dbReference type="NCBIfam" id="NF002419">
    <property type="entry name" value="PRK01530.1"/>
    <property type="match status" value="1"/>
</dbReference>
<dbReference type="SMART" id="SM01152">
    <property type="entry name" value="DUF167"/>
    <property type="match status" value="1"/>
</dbReference>
<reference evidence="3 4" key="1">
    <citation type="submission" date="2015-02" db="EMBL/GenBank/DDBJ databases">
        <title>Genome Sequencing of Rickettsiales.</title>
        <authorList>
            <person name="Daugherty S.C."/>
            <person name="Su Q."/>
            <person name="Abolude K."/>
            <person name="Beier-Sexton M."/>
            <person name="Carlyon J.A."/>
            <person name="Carter R."/>
            <person name="Day N.P."/>
            <person name="Dumler S.J."/>
            <person name="Dyachenko V."/>
            <person name="Godinez A."/>
            <person name="Kurtti T.J."/>
            <person name="Lichay M."/>
            <person name="Mullins K.E."/>
            <person name="Ott S."/>
            <person name="Pappas-Brown V."/>
            <person name="Paris D.H."/>
            <person name="Patel P."/>
            <person name="Richards A.L."/>
            <person name="Sadzewicz L."/>
            <person name="Sears K."/>
            <person name="Seidman D."/>
            <person name="Sengamalay N."/>
            <person name="Stenos J."/>
            <person name="Tallon L.J."/>
            <person name="Vincent G."/>
            <person name="Fraser C.M."/>
            <person name="Munderloh U."/>
            <person name="Dunning-Hotopp J.C."/>
        </authorList>
    </citation>
    <scope>NUCLEOTIDE SEQUENCE [LARGE SCALE GENOMIC DNA]</scope>
    <source>
        <strain evidence="3 4">Fuller</strain>
    </source>
</reference>
<gene>
    <name evidence="3" type="ORF">OCHUTO_0372</name>
</gene>
<dbReference type="GO" id="GO:0005737">
    <property type="term" value="C:cytoplasm"/>
    <property type="evidence" value="ECO:0007669"/>
    <property type="project" value="TreeGrafter"/>
</dbReference>
<dbReference type="OrthoDB" id="9801972at2"/>
<dbReference type="STRING" id="1359168.OCHUTO_0372"/>
<dbReference type="Gene3D" id="3.30.1200.10">
    <property type="entry name" value="YggU-like"/>
    <property type="match status" value="1"/>
</dbReference>
<dbReference type="Pfam" id="PF02594">
    <property type="entry name" value="DUF167"/>
    <property type="match status" value="1"/>
</dbReference>
<dbReference type="PANTHER" id="PTHR13420">
    <property type="entry name" value="UPF0235 PROTEIN C15ORF40"/>
    <property type="match status" value="1"/>
</dbReference>
<organism evidence="3 4">
    <name type="scientific">Orientia chuto str. Dubai</name>
    <dbReference type="NCBI Taxonomy" id="1359168"/>
    <lineage>
        <taxon>Bacteria</taxon>
        <taxon>Pseudomonadati</taxon>
        <taxon>Pseudomonadota</taxon>
        <taxon>Alphaproteobacteria</taxon>
        <taxon>Rickettsiales</taxon>
        <taxon>Rickettsiaceae</taxon>
        <taxon>Rickettsieae</taxon>
        <taxon>Orientia</taxon>
    </lineage>
</organism>
<dbReference type="InterPro" id="IPR036591">
    <property type="entry name" value="YggU-like_sf"/>
</dbReference>
<comment type="caution">
    <text evidence="3">The sequence shown here is derived from an EMBL/GenBank/DDBJ whole genome shotgun (WGS) entry which is preliminary data.</text>
</comment>
<dbReference type="SUPFAM" id="SSF69786">
    <property type="entry name" value="YggU-like"/>
    <property type="match status" value="1"/>
</dbReference>
<evidence type="ECO:0000256" key="1">
    <source>
        <dbReference type="ARBA" id="ARBA00010364"/>
    </source>
</evidence>